<accession>A0ABV0EYL2</accession>
<comment type="caution">
    <text evidence="2">The sequence shown here is derived from an EMBL/GenBank/DDBJ whole genome shotgun (WGS) entry which is preliminary data.</text>
</comment>
<reference evidence="2 3" key="2">
    <citation type="submission" date="2024-02" db="EMBL/GenBank/DDBJ databases">
        <title>The Genome Sequence of Enterococcus sp. DIV0159.</title>
        <authorList>
            <person name="Earl A."/>
            <person name="Manson A."/>
            <person name="Gilmore M."/>
            <person name="Sanders J."/>
            <person name="Shea T."/>
            <person name="Howe W."/>
            <person name="Livny J."/>
            <person name="Cuomo C."/>
            <person name="Neafsey D."/>
            <person name="Birren B."/>
        </authorList>
    </citation>
    <scope>NUCLEOTIDE SEQUENCE [LARGE SCALE GENOMIC DNA]</scope>
    <source>
        <strain evidence="2 3">665A</strain>
    </source>
</reference>
<dbReference type="RefSeq" id="WP_207705182.1">
    <property type="nucleotide sequence ID" value="NZ_JAFREL020000005.1"/>
</dbReference>
<keyword evidence="3" id="KW-1185">Reference proteome</keyword>
<keyword evidence="1" id="KW-0812">Transmembrane</keyword>
<protein>
    <submittedName>
        <fullName evidence="2">Uncharacterized protein</fullName>
    </submittedName>
</protein>
<keyword evidence="1" id="KW-0472">Membrane</keyword>
<name>A0ABV0EYL2_9ENTE</name>
<evidence type="ECO:0000313" key="2">
    <source>
        <dbReference type="EMBL" id="MEO1772683.1"/>
    </source>
</evidence>
<gene>
    <name evidence="2" type="ORF">JZO67_004665</name>
</gene>
<sequence>MYVYLFLAILGLLVFVHSLLILSLQKKVNEYSERLDHLHRKKVKQPLPNQMQVNKPVYPTEQRRQRT</sequence>
<dbReference type="Proteomes" id="UP000664357">
    <property type="component" value="Unassembled WGS sequence"/>
</dbReference>
<feature type="transmembrane region" description="Helical" evidence="1">
    <location>
        <begin position="6"/>
        <end position="24"/>
    </location>
</feature>
<organism evidence="2 3">
    <name type="scientific">Candidatus Enterococcus ferrettii</name>
    <dbReference type="NCBI Taxonomy" id="2815324"/>
    <lineage>
        <taxon>Bacteria</taxon>
        <taxon>Bacillati</taxon>
        <taxon>Bacillota</taxon>
        <taxon>Bacilli</taxon>
        <taxon>Lactobacillales</taxon>
        <taxon>Enterococcaceae</taxon>
        <taxon>Enterococcus</taxon>
    </lineage>
</organism>
<proteinExistence type="predicted"/>
<reference evidence="2 3" key="1">
    <citation type="submission" date="2021-03" db="EMBL/GenBank/DDBJ databases">
        <authorList>
            <person name="Gilmore M.S."/>
            <person name="Schwartzman J."/>
            <person name="Van Tyne D."/>
            <person name="Martin M."/>
            <person name="Earl A.M."/>
            <person name="Manson A.L."/>
            <person name="Straub T."/>
            <person name="Salamzade R."/>
            <person name="Saavedra J."/>
            <person name="Lebreton F."/>
            <person name="Prichula J."/>
            <person name="Schaufler K."/>
            <person name="Gaca A."/>
            <person name="Sgardioli B."/>
            <person name="Wagenaar J."/>
            <person name="Strong T."/>
        </authorList>
    </citation>
    <scope>NUCLEOTIDE SEQUENCE [LARGE SCALE GENOMIC DNA]</scope>
    <source>
        <strain evidence="2 3">665A</strain>
    </source>
</reference>
<evidence type="ECO:0000256" key="1">
    <source>
        <dbReference type="SAM" id="Phobius"/>
    </source>
</evidence>
<dbReference type="EMBL" id="JAFREL020000005">
    <property type="protein sequence ID" value="MEO1772683.1"/>
    <property type="molecule type" value="Genomic_DNA"/>
</dbReference>
<keyword evidence="1" id="KW-1133">Transmembrane helix</keyword>
<evidence type="ECO:0000313" key="3">
    <source>
        <dbReference type="Proteomes" id="UP000664357"/>
    </source>
</evidence>